<evidence type="ECO:0000313" key="2">
    <source>
        <dbReference type="EMBL" id="CAJ95167.1"/>
    </source>
</evidence>
<dbReference type="PANTHER" id="PTHR48207:SF3">
    <property type="entry name" value="SUCCINATE--HYDROXYMETHYLGLUTARATE COA-TRANSFERASE"/>
    <property type="match status" value="1"/>
</dbReference>
<keyword evidence="4" id="KW-1185">Reference proteome</keyword>
<dbReference type="Pfam" id="PF02515">
    <property type="entry name" value="CoA_transf_3"/>
    <property type="match status" value="1"/>
</dbReference>
<sequence>MNEPGASKTSASQGRGPLANLKVLDLGTMIAGPVACTLLADFGAEVIKVEQPGGGDPLRQIGPFIEDESLYWNVEGRNKKSITLDLRKPQGQALARRLAAKVDVVVENFRPGTLTAWGLAYDTLATVNPGLVMLSVSGFGQTGPYAQRAAFDRIALAFSGILHLTGYPDRPPVRPGITMADYQAALFGAYAVMMALYHRDAKGGIGQHIDLGLYESVFRFTDTLVPAYDRLGAIRQRQGNLSAAGAPGDIFETSDGRYLVLTLATDAMFARLCSAMGQPGLAREPRYATHSQRWEHIGELNATVARWVRSMEVAGIEAALQEAGLAYTLTYTIEDIFADPHYAARASIQSVENPRIGSLKMPGVGPRLSATPAQPIQSAPQLAEHNAEIFGEWLGLSDAAQQELRQAAVI</sequence>
<dbReference type="AlphaFoldDB" id="Q0K4A7"/>
<evidence type="ECO:0000313" key="4">
    <source>
        <dbReference type="Proteomes" id="UP000008210"/>
    </source>
</evidence>
<reference evidence="2 4" key="1">
    <citation type="journal article" date="2006" name="Nat. Biotechnol.">
        <title>Genome sequence of the bioplastic-producing 'Knallgas' bacterium Ralstonia eutropha H16.</title>
        <authorList>
            <person name="Pohlmann A."/>
            <person name="Fricke W.F."/>
            <person name="Reinecke F."/>
            <person name="Kusian B."/>
            <person name="Liesegang H."/>
            <person name="Cramm R."/>
            <person name="Eitinger T."/>
            <person name="Ewering C."/>
            <person name="Potter M."/>
            <person name="Schwartz E."/>
            <person name="Strittmatter A."/>
            <person name="Voss I."/>
            <person name="Gottschalk G."/>
            <person name="Steinbuechel A."/>
            <person name="Friedrich B."/>
            <person name="Bowien B."/>
        </authorList>
    </citation>
    <scope>NUCLEOTIDE SEQUENCE [LARGE SCALE GENOMIC DNA]</scope>
    <source>
        <strain evidence="4">ATCC 17699 / DSM 428 / KCTC 22496 / NCIMB 10442 / H16 / Stanier 337</strain>
        <strain evidence="2">H16</strain>
    </source>
</reference>
<dbReference type="EMBL" id="AM260480">
    <property type="protein sequence ID" value="CAJ95167.1"/>
    <property type="molecule type" value="Genomic_DNA"/>
</dbReference>
<dbReference type="GO" id="GO:0008410">
    <property type="term" value="F:CoA-transferase activity"/>
    <property type="evidence" value="ECO:0007669"/>
    <property type="project" value="TreeGrafter"/>
</dbReference>
<dbReference type="eggNOG" id="COG1804">
    <property type="taxonomic scope" value="Bacteria"/>
</dbReference>
<dbReference type="SUPFAM" id="SSF89796">
    <property type="entry name" value="CoA-transferase family III (CaiB/BaiF)"/>
    <property type="match status" value="1"/>
</dbReference>
<dbReference type="KEGG" id="reh:H16_B0367"/>
<evidence type="ECO:0000256" key="1">
    <source>
        <dbReference type="ARBA" id="ARBA00022679"/>
    </source>
</evidence>
<organism evidence="2 4">
    <name type="scientific">Cupriavidus necator (strain ATCC 17699 / DSM 428 / KCTC 22496 / NCIMB 10442 / H16 / Stanier 337)</name>
    <name type="common">Ralstonia eutropha</name>
    <dbReference type="NCBI Taxonomy" id="381666"/>
    <lineage>
        <taxon>Bacteria</taxon>
        <taxon>Pseudomonadati</taxon>
        <taxon>Pseudomonadota</taxon>
        <taxon>Betaproteobacteria</taxon>
        <taxon>Burkholderiales</taxon>
        <taxon>Burkholderiaceae</taxon>
        <taxon>Cupriavidus</taxon>
    </lineage>
</organism>
<dbReference type="InterPro" id="IPR044855">
    <property type="entry name" value="CoA-Trfase_III_dom3_sf"/>
</dbReference>
<dbReference type="InterPro" id="IPR023606">
    <property type="entry name" value="CoA-Trfase_III_dom_1_sf"/>
</dbReference>
<reference evidence="3 5" key="2">
    <citation type="submission" date="2019-04" db="EMBL/GenBank/DDBJ databases">
        <title>Long-read de novo sequencing of Cupriavidus necator H16.</title>
        <authorList>
            <person name="Little G.T."/>
            <person name="Ehsaan M."/>
            <person name="Arenas-Lopez C."/>
            <person name="Jawed K."/>
            <person name="Winzer K."/>
            <person name="Kovacs K."/>
            <person name="Malys N."/>
            <person name="Minton N.P."/>
        </authorList>
    </citation>
    <scope>NUCLEOTIDE SEQUENCE [LARGE SCALE GENOMIC DNA]</scope>
    <source>
        <strain evidence="3 5">H16</strain>
    </source>
</reference>
<dbReference type="EMBL" id="CP039288">
    <property type="protein sequence ID" value="QCC03094.1"/>
    <property type="molecule type" value="Genomic_DNA"/>
</dbReference>
<keyword evidence="1 2" id="KW-0808">Transferase</keyword>
<dbReference type="PANTHER" id="PTHR48207">
    <property type="entry name" value="SUCCINATE--HYDROXYMETHYLGLUTARATE COA-TRANSFERASE"/>
    <property type="match status" value="1"/>
</dbReference>
<dbReference type="InterPro" id="IPR003673">
    <property type="entry name" value="CoA-Trfase_fam_III"/>
</dbReference>
<dbReference type="HOGENOM" id="CLU_033975_0_0_4"/>
<dbReference type="Gene3D" id="3.30.1540.10">
    <property type="entry name" value="formyl-coa transferase, domain 3"/>
    <property type="match status" value="1"/>
</dbReference>
<evidence type="ECO:0000313" key="5">
    <source>
        <dbReference type="Proteomes" id="UP000296079"/>
    </source>
</evidence>
<dbReference type="EC" id="2.8.3.-" evidence="2"/>
<dbReference type="InterPro" id="IPR050483">
    <property type="entry name" value="CoA-transferase_III_domain"/>
</dbReference>
<evidence type="ECO:0000313" key="3">
    <source>
        <dbReference type="EMBL" id="QCC03094.1"/>
    </source>
</evidence>
<dbReference type="Proteomes" id="UP000008210">
    <property type="component" value="Chromosome 2"/>
</dbReference>
<gene>
    <name evidence="2" type="ordered locus">H16_B0367</name>
    <name evidence="3" type="ORF">E6A55_20980</name>
</gene>
<dbReference type="Proteomes" id="UP000296079">
    <property type="component" value="Chromosome 2"/>
</dbReference>
<dbReference type="RefSeq" id="WP_011616528.1">
    <property type="nucleotide sequence ID" value="NC_008314.1"/>
</dbReference>
<proteinExistence type="predicted"/>
<name>Q0K4A7_CUPNH</name>
<accession>Q0K4A7</accession>
<dbReference type="Gene3D" id="3.40.50.10540">
    <property type="entry name" value="Crotonobetainyl-coa:carnitine coa-transferase, domain 1"/>
    <property type="match status" value="1"/>
</dbReference>
<protein>
    <submittedName>
        <fullName evidence="2 3">CoA transferase</fullName>
        <ecNumber evidence="2">2.8.3.-</ecNumber>
    </submittedName>
</protein>
<dbReference type="OrthoDB" id="5294844at2"/>
<dbReference type="STRING" id="381666.H16_B0367"/>